<evidence type="ECO:0000256" key="3">
    <source>
        <dbReference type="ARBA" id="ARBA00022692"/>
    </source>
</evidence>
<keyword evidence="7" id="KW-1003">Cell membrane</keyword>
<dbReference type="PANTHER" id="PTHR10687">
    <property type="entry name" value="SECRETORY CARRIER-ASSOCIATED MEMBRANE PROTEIN SCAMP"/>
    <property type="match status" value="1"/>
</dbReference>
<feature type="transmembrane region" description="Helical" evidence="7">
    <location>
        <begin position="148"/>
        <end position="169"/>
    </location>
</feature>
<comment type="similarity">
    <text evidence="2 7">Belongs to the SCAMP family.</text>
</comment>
<feature type="transmembrane region" description="Helical" evidence="7">
    <location>
        <begin position="229"/>
        <end position="252"/>
    </location>
</feature>
<name>A0A8T2RI32_CERRI</name>
<dbReference type="GO" id="GO:0055038">
    <property type="term" value="C:recycling endosome membrane"/>
    <property type="evidence" value="ECO:0007669"/>
    <property type="project" value="TreeGrafter"/>
</dbReference>
<dbReference type="GO" id="GO:0030658">
    <property type="term" value="C:transport vesicle membrane"/>
    <property type="evidence" value="ECO:0007669"/>
    <property type="project" value="UniProtKB-SubCell"/>
</dbReference>
<keyword evidence="3 7" id="KW-0812">Transmembrane</keyword>
<sequence length="277" mass="31312">MSYQPNPFDEEDVNPFSHAGTVPQAARLNPLPPERPAEPNIDMENPFGNAKDLSKRERELEAREAELRRREQDLKRREDAAAKAGIIVEERNWPPFFPIIYNDISRDIPVHLQRTQYLAFASWLGVVLCLVWNLVAVATAWIKGSGVNIFLLAMIYFAAGVPGSFVLWYRPLYRAMRTESALKFGWFFLFYLLHMLFVIFAAVAPPVVFKGKSLAGFLPAVDLFSDSTLAGIFYIIGAVLFCCEALLSLWVLKQVYAYFRGSGKSAELKREAVRAAI</sequence>
<evidence type="ECO:0000256" key="6">
    <source>
        <dbReference type="ARBA" id="ARBA00023329"/>
    </source>
</evidence>
<keyword evidence="10" id="KW-1185">Reference proteome</keyword>
<dbReference type="OrthoDB" id="242866at2759"/>
<organism evidence="9 10">
    <name type="scientific">Ceratopteris richardii</name>
    <name type="common">Triangle waterfern</name>
    <dbReference type="NCBI Taxonomy" id="49495"/>
    <lineage>
        <taxon>Eukaryota</taxon>
        <taxon>Viridiplantae</taxon>
        <taxon>Streptophyta</taxon>
        <taxon>Embryophyta</taxon>
        <taxon>Tracheophyta</taxon>
        <taxon>Polypodiopsida</taxon>
        <taxon>Polypodiidae</taxon>
        <taxon>Polypodiales</taxon>
        <taxon>Pteridineae</taxon>
        <taxon>Pteridaceae</taxon>
        <taxon>Parkerioideae</taxon>
        <taxon>Ceratopteris</taxon>
    </lineage>
</organism>
<dbReference type="AlphaFoldDB" id="A0A8T2RI32"/>
<comment type="caution">
    <text evidence="9">The sequence shown here is derived from an EMBL/GenBank/DDBJ whole genome shotgun (WGS) entry which is preliminary data.</text>
</comment>
<protein>
    <recommendedName>
        <fullName evidence="7">Secretory carrier-associated membrane protein</fullName>
        <shortName evidence="7">Secretory carrier membrane protein</shortName>
    </recommendedName>
</protein>
<dbReference type="GO" id="GO:0015031">
    <property type="term" value="P:protein transport"/>
    <property type="evidence" value="ECO:0007669"/>
    <property type="project" value="InterPro"/>
</dbReference>
<keyword evidence="6 7" id="KW-0968">Cytoplasmic vesicle</keyword>
<evidence type="ECO:0000256" key="4">
    <source>
        <dbReference type="ARBA" id="ARBA00022989"/>
    </source>
</evidence>
<dbReference type="Proteomes" id="UP000825935">
    <property type="component" value="Chromosome 27"/>
</dbReference>
<comment type="subcellular location">
    <subcellularLocation>
        <location evidence="7">Cell membrane</location>
        <topology evidence="7">Multi-pass membrane protein</topology>
    </subcellularLocation>
    <subcellularLocation>
        <location evidence="7">Cytoplasmic vesicle</location>
        <location evidence="7">Secretory vesicle membrane</location>
        <topology evidence="7">Multi-pass membrane protein</topology>
    </subcellularLocation>
</comment>
<dbReference type="GO" id="GO:0005886">
    <property type="term" value="C:plasma membrane"/>
    <property type="evidence" value="ECO:0007669"/>
    <property type="project" value="UniProtKB-SubCell"/>
</dbReference>
<keyword evidence="7" id="KW-0813">Transport</keyword>
<dbReference type="EMBL" id="CM035432">
    <property type="protein sequence ID" value="KAH7295377.1"/>
    <property type="molecule type" value="Genomic_DNA"/>
</dbReference>
<keyword evidence="5 7" id="KW-0472">Membrane</keyword>
<evidence type="ECO:0000256" key="1">
    <source>
        <dbReference type="ARBA" id="ARBA00004003"/>
    </source>
</evidence>
<evidence type="ECO:0000256" key="8">
    <source>
        <dbReference type="SAM" id="MobiDB-lite"/>
    </source>
</evidence>
<feature type="transmembrane region" description="Helical" evidence="7">
    <location>
        <begin position="181"/>
        <end position="209"/>
    </location>
</feature>
<evidence type="ECO:0000313" key="9">
    <source>
        <dbReference type="EMBL" id="KAH7295377.1"/>
    </source>
</evidence>
<gene>
    <name evidence="9" type="ORF">KP509_27G044000</name>
</gene>
<keyword evidence="4 7" id="KW-1133">Transmembrane helix</keyword>
<evidence type="ECO:0000256" key="7">
    <source>
        <dbReference type="RuleBase" id="RU363122"/>
    </source>
</evidence>
<reference evidence="9 10" key="1">
    <citation type="submission" date="2021-08" db="EMBL/GenBank/DDBJ databases">
        <title>WGS assembly of Ceratopteris richardii.</title>
        <authorList>
            <person name="Marchant D.B."/>
            <person name="Chen G."/>
            <person name="Jenkins J."/>
            <person name="Shu S."/>
            <person name="Leebens-Mack J."/>
            <person name="Grimwood J."/>
            <person name="Schmutz J."/>
            <person name="Soltis P."/>
            <person name="Soltis D."/>
            <person name="Chen Z.-H."/>
        </authorList>
    </citation>
    <scope>NUCLEOTIDE SEQUENCE [LARGE SCALE GENOMIC DNA]</scope>
    <source>
        <strain evidence="9">Whitten #5841</strain>
        <tissue evidence="9">Leaf</tissue>
    </source>
</reference>
<comment type="function">
    <text evidence="1 7">Probably involved in membrane trafficking.</text>
</comment>
<accession>A0A8T2RI32</accession>
<dbReference type="OMA" id="CLAWFTG"/>
<dbReference type="GO" id="GO:0032588">
    <property type="term" value="C:trans-Golgi network membrane"/>
    <property type="evidence" value="ECO:0007669"/>
    <property type="project" value="TreeGrafter"/>
</dbReference>
<dbReference type="PANTHER" id="PTHR10687:SF2">
    <property type="entry name" value="SECRETORY CARRIER-ASSOCIATED MEMBRANE PROTEIN"/>
    <property type="match status" value="1"/>
</dbReference>
<dbReference type="Pfam" id="PF04144">
    <property type="entry name" value="SCAMP"/>
    <property type="match status" value="1"/>
</dbReference>
<feature type="transmembrane region" description="Helical" evidence="7">
    <location>
        <begin position="117"/>
        <end position="142"/>
    </location>
</feature>
<evidence type="ECO:0000256" key="2">
    <source>
        <dbReference type="ARBA" id="ARBA00010482"/>
    </source>
</evidence>
<dbReference type="InterPro" id="IPR007273">
    <property type="entry name" value="SCAMP"/>
</dbReference>
<feature type="region of interest" description="Disordered" evidence="8">
    <location>
        <begin position="1"/>
        <end position="56"/>
    </location>
</feature>
<evidence type="ECO:0000313" key="10">
    <source>
        <dbReference type="Proteomes" id="UP000825935"/>
    </source>
</evidence>
<proteinExistence type="inferred from homology"/>
<evidence type="ECO:0000256" key="5">
    <source>
        <dbReference type="ARBA" id="ARBA00023136"/>
    </source>
</evidence>